<dbReference type="AlphaFoldDB" id="A0A094Q6N9"/>
<feature type="transmembrane region" description="Helical" evidence="1">
    <location>
        <begin position="109"/>
        <end position="131"/>
    </location>
</feature>
<accession>A0A094Q6N9</accession>
<dbReference type="Pfam" id="PF04240">
    <property type="entry name" value="Caroten_synth"/>
    <property type="match status" value="1"/>
</dbReference>
<feature type="transmembrane region" description="Helical" evidence="1">
    <location>
        <begin position="21"/>
        <end position="40"/>
    </location>
</feature>
<dbReference type="PANTHER" id="PTHR39419">
    <property type="entry name" value="SLL0814 PROTEIN"/>
    <property type="match status" value="1"/>
</dbReference>
<feature type="transmembrane region" description="Helical" evidence="1">
    <location>
        <begin position="46"/>
        <end position="67"/>
    </location>
</feature>
<keyword evidence="1" id="KW-0812">Transmembrane</keyword>
<sequence>MSIRDFTPRANRRRGQSQRSKIFLIAIVGVAILLQIPYPLLDGRPLEILTLLTVYCGAAAMFVHAWMSFGSKFALTYIAITTVFALVIETIGVNTGWPFGVYEYSSTLGFFIVDVPLVVPFAWAMMAYPALIAARRVAGAWVFLYGGAILMGWDLFLDPQMVTAGRWTWEVTGAAFPFAPEIPLSNPFGWLLSGLTLIAILHFILPTERRKEAPSTLVADIFLGWSLIGGFISQFFFFDRPGLALFAGAIYGAILAPYFFNRWLNRA</sequence>
<feature type="transmembrane region" description="Helical" evidence="1">
    <location>
        <begin position="188"/>
        <end position="205"/>
    </location>
</feature>
<keyword evidence="1" id="KW-0472">Membrane</keyword>
<evidence type="ECO:0000256" key="1">
    <source>
        <dbReference type="SAM" id="Phobius"/>
    </source>
</evidence>
<proteinExistence type="predicted"/>
<feature type="transmembrane region" description="Helical" evidence="1">
    <location>
        <begin position="217"/>
        <end position="237"/>
    </location>
</feature>
<name>A0A094Q6N9_9ZZZZ</name>
<organism evidence="2">
    <name type="scientific">freshwater metagenome</name>
    <dbReference type="NCBI Taxonomy" id="449393"/>
    <lineage>
        <taxon>unclassified sequences</taxon>
        <taxon>metagenomes</taxon>
        <taxon>ecological metagenomes</taxon>
    </lineage>
</organism>
<protein>
    <recommendedName>
        <fullName evidence="3">Carotenoid biosynthesis protein</fullName>
    </recommendedName>
</protein>
<dbReference type="PANTHER" id="PTHR39419:SF1">
    <property type="entry name" value="SLL0814 PROTEIN"/>
    <property type="match status" value="1"/>
</dbReference>
<dbReference type="EMBL" id="JNSK01000008">
    <property type="protein sequence ID" value="KGA19855.1"/>
    <property type="molecule type" value="Genomic_DNA"/>
</dbReference>
<gene>
    <name evidence="2" type="ORF">GM50_4185</name>
</gene>
<evidence type="ECO:0008006" key="3">
    <source>
        <dbReference type="Google" id="ProtNLM"/>
    </source>
</evidence>
<evidence type="ECO:0000313" key="2">
    <source>
        <dbReference type="EMBL" id="KGA19855.1"/>
    </source>
</evidence>
<feature type="transmembrane region" description="Helical" evidence="1">
    <location>
        <begin position="138"/>
        <end position="157"/>
    </location>
</feature>
<feature type="transmembrane region" description="Helical" evidence="1">
    <location>
        <begin position="243"/>
        <end position="260"/>
    </location>
</feature>
<comment type="caution">
    <text evidence="2">The sequence shown here is derived from an EMBL/GenBank/DDBJ whole genome shotgun (WGS) entry which is preliminary data.</text>
</comment>
<feature type="transmembrane region" description="Helical" evidence="1">
    <location>
        <begin position="74"/>
        <end position="97"/>
    </location>
</feature>
<reference evidence="2" key="1">
    <citation type="submission" date="2014-05" db="EMBL/GenBank/DDBJ databases">
        <title>Key roles for freshwater Actinobacteria revealed by deep metagenomic sequencing.</title>
        <authorList>
            <person name="Ghai R."/>
            <person name="Mizuno C.M."/>
            <person name="Picazo A."/>
            <person name="Camacho A."/>
            <person name="Rodriguez-Valera F."/>
        </authorList>
    </citation>
    <scope>NUCLEOTIDE SEQUENCE</scope>
</reference>
<keyword evidence="1" id="KW-1133">Transmembrane helix</keyword>
<dbReference type="InterPro" id="IPR007354">
    <property type="entry name" value="CruF-like"/>
</dbReference>